<organism evidence="2 3">
    <name type="scientific">Orbilia brochopaga</name>
    <dbReference type="NCBI Taxonomy" id="3140254"/>
    <lineage>
        <taxon>Eukaryota</taxon>
        <taxon>Fungi</taxon>
        <taxon>Dikarya</taxon>
        <taxon>Ascomycota</taxon>
        <taxon>Pezizomycotina</taxon>
        <taxon>Orbiliomycetes</taxon>
        <taxon>Orbiliales</taxon>
        <taxon>Orbiliaceae</taxon>
        <taxon>Orbilia</taxon>
    </lineage>
</organism>
<evidence type="ECO:0000313" key="2">
    <source>
        <dbReference type="EMBL" id="KAK6354748.1"/>
    </source>
</evidence>
<proteinExistence type="predicted"/>
<protein>
    <submittedName>
        <fullName evidence="2">Uncharacterized protein</fullName>
    </submittedName>
</protein>
<name>A0AAV9V867_9PEZI</name>
<dbReference type="AlphaFoldDB" id="A0AAV9V867"/>
<dbReference type="EMBL" id="JAVHNQ010000002">
    <property type="protein sequence ID" value="KAK6354748.1"/>
    <property type="molecule type" value="Genomic_DNA"/>
</dbReference>
<dbReference type="Proteomes" id="UP001375240">
    <property type="component" value="Unassembled WGS sequence"/>
</dbReference>
<evidence type="ECO:0000256" key="1">
    <source>
        <dbReference type="SAM" id="MobiDB-lite"/>
    </source>
</evidence>
<feature type="region of interest" description="Disordered" evidence="1">
    <location>
        <begin position="36"/>
        <end position="84"/>
    </location>
</feature>
<keyword evidence="3" id="KW-1185">Reference proteome</keyword>
<evidence type="ECO:0000313" key="3">
    <source>
        <dbReference type="Proteomes" id="UP001375240"/>
    </source>
</evidence>
<comment type="caution">
    <text evidence="2">The sequence shown here is derived from an EMBL/GenBank/DDBJ whole genome shotgun (WGS) entry which is preliminary data.</text>
</comment>
<gene>
    <name evidence="2" type="ORF">TWF696_003885</name>
</gene>
<sequence>MEKPHAGFELDEGGSDAARKRFAECSAAQYQIDIGSHLGGLASTRVGPQHSRDDKKKRHHKQRKNNDKKHRSKRKQKKTGCVVM</sequence>
<feature type="compositionally biased region" description="Basic residues" evidence="1">
    <location>
        <begin position="55"/>
        <end position="78"/>
    </location>
</feature>
<reference evidence="2 3" key="1">
    <citation type="submission" date="2019-10" db="EMBL/GenBank/DDBJ databases">
        <authorList>
            <person name="Palmer J.M."/>
        </authorList>
    </citation>
    <scope>NUCLEOTIDE SEQUENCE [LARGE SCALE GENOMIC DNA]</scope>
    <source>
        <strain evidence="2 3">TWF696</strain>
    </source>
</reference>
<accession>A0AAV9V867</accession>